<dbReference type="GO" id="GO:0005524">
    <property type="term" value="F:ATP binding"/>
    <property type="evidence" value="ECO:0007669"/>
    <property type="project" value="UniProtKB-UniRule"/>
</dbReference>
<evidence type="ECO:0000256" key="7">
    <source>
        <dbReference type="ARBA" id="ARBA00022741"/>
    </source>
</evidence>
<evidence type="ECO:0000256" key="8">
    <source>
        <dbReference type="ARBA" id="ARBA00022749"/>
    </source>
</evidence>
<evidence type="ECO:0000256" key="3">
    <source>
        <dbReference type="ARBA" id="ARBA00011264"/>
    </source>
</evidence>
<proteinExistence type="inferred from homology"/>
<keyword evidence="8 13" id="KW-0332">GMP biosynthesis</keyword>
<organism evidence="16 17">
    <name type="scientific">Stygiolobus azoricus</name>
    <dbReference type="NCBI Taxonomy" id="41675"/>
    <lineage>
        <taxon>Archaea</taxon>
        <taxon>Thermoproteota</taxon>
        <taxon>Thermoprotei</taxon>
        <taxon>Sulfolobales</taxon>
        <taxon>Sulfolobaceae</taxon>
        <taxon>Stygiolobus</taxon>
    </lineage>
</organism>
<dbReference type="InterPro" id="IPR001674">
    <property type="entry name" value="GMP_synth_C"/>
</dbReference>
<dbReference type="SUPFAM" id="SSF52402">
    <property type="entry name" value="Adenine nucleotide alpha hydrolases-like"/>
    <property type="match status" value="1"/>
</dbReference>
<dbReference type="CDD" id="cd01997">
    <property type="entry name" value="GMP_synthase_C"/>
    <property type="match status" value="1"/>
</dbReference>
<comment type="subunit">
    <text evidence="3 13">Heterodimer composed of a glutamine amidotransferase subunit (A) and a GMP-binding subunit (B).</text>
</comment>
<dbReference type="PANTHER" id="PTHR11922">
    <property type="entry name" value="GMP SYNTHASE-RELATED"/>
    <property type="match status" value="1"/>
</dbReference>
<evidence type="ECO:0000256" key="9">
    <source>
        <dbReference type="ARBA" id="ARBA00022755"/>
    </source>
</evidence>
<keyword evidence="9 13" id="KW-0658">Purine biosynthesis</keyword>
<keyword evidence="10 13" id="KW-0067">ATP-binding</keyword>
<evidence type="ECO:0000313" key="16">
    <source>
        <dbReference type="EMBL" id="QGR20038.1"/>
    </source>
</evidence>
<dbReference type="GO" id="GO:0003921">
    <property type="term" value="F:GMP synthase activity"/>
    <property type="evidence" value="ECO:0007669"/>
    <property type="project" value="InterPro"/>
</dbReference>
<dbReference type="PROSITE" id="PS51553">
    <property type="entry name" value="GMPS_ATP_PPASE"/>
    <property type="match status" value="1"/>
</dbReference>
<dbReference type="Gene3D" id="3.40.50.620">
    <property type="entry name" value="HUPs"/>
    <property type="match status" value="1"/>
</dbReference>
<evidence type="ECO:0000256" key="4">
    <source>
        <dbReference type="ARBA" id="ARBA00012746"/>
    </source>
</evidence>
<sequence>MLFDPVKFIEEVKPQLEQIVDGKAIAAVSGGVDSTTAAALAYRILGDKVIPVMIDTGFLREREAEKVKSMVGNLMPLQVVDVSEKFISELEGISDAEEKRKKFRELFYNTLSELVKKYNAKYLIQGTIAADWVETQGGIKTQHNVLVQLGIDTERMWGFKVVEPLADLYKNEVRDLARYLGLPKEIYNRQPFPGPGLLVRIVGKVTKEKLELVRKATKVVEKYLDSMDYSQYFAVIFESTSSYEPEISKGVGCDVYTYTAKATGVKGDVRAYGRIAKVECNNKDYEKLRKVMEKITSYDITHVTVKVGEDNPEGKYTIGIRAVLTQDFMTAEFAKIDWEFLEKMESEISSLSKNIKEVVYDITTKPPATIEFE</sequence>
<name>A0A650CQG7_9CREN</name>
<dbReference type="HAMAP" id="MF_00345">
    <property type="entry name" value="GMP_synthase_B"/>
    <property type="match status" value="1"/>
</dbReference>
<dbReference type="Pfam" id="PF00958">
    <property type="entry name" value="GMP_synt_C"/>
    <property type="match status" value="1"/>
</dbReference>
<dbReference type="GO" id="GO:0005829">
    <property type="term" value="C:cytosol"/>
    <property type="evidence" value="ECO:0007669"/>
    <property type="project" value="TreeGrafter"/>
</dbReference>
<evidence type="ECO:0000256" key="2">
    <source>
        <dbReference type="ARBA" id="ARBA00005153"/>
    </source>
</evidence>
<dbReference type="Proteomes" id="UP000423396">
    <property type="component" value="Chromosome"/>
</dbReference>
<evidence type="ECO:0000256" key="5">
    <source>
        <dbReference type="ARBA" id="ARBA00022411"/>
    </source>
</evidence>
<evidence type="ECO:0000313" key="17">
    <source>
        <dbReference type="Proteomes" id="UP000423396"/>
    </source>
</evidence>
<evidence type="ECO:0000256" key="11">
    <source>
        <dbReference type="ARBA" id="ARBA00030464"/>
    </source>
</evidence>
<dbReference type="EC" id="6.3.5.2" evidence="4 13"/>
<dbReference type="Gene3D" id="3.30.300.10">
    <property type="match status" value="1"/>
</dbReference>
<gene>
    <name evidence="13" type="primary">guaAB</name>
    <name evidence="16" type="ORF">D1868_08590</name>
</gene>
<keyword evidence="6 13" id="KW-0436">Ligase</keyword>
<comment type="pathway">
    <text evidence="2 13">Purine metabolism; GMP biosynthesis; GMP from XMP (L-Gln route): step 1/1.</text>
</comment>
<keyword evidence="17" id="KW-1185">Reference proteome</keyword>
<dbReference type="InterPro" id="IPR022310">
    <property type="entry name" value="NAD/GMP_synthase"/>
</dbReference>
<feature type="domain" description="GMPS ATP-PPase" evidence="15">
    <location>
        <begin position="3"/>
        <end position="189"/>
    </location>
</feature>
<feature type="binding site" evidence="14">
    <location>
        <begin position="29"/>
        <end position="35"/>
    </location>
    <ligand>
        <name>ATP</name>
        <dbReference type="ChEBI" id="CHEBI:30616"/>
    </ligand>
</feature>
<dbReference type="SUPFAM" id="SSF54810">
    <property type="entry name" value="GMP synthetase C-terminal dimerisation domain"/>
    <property type="match status" value="1"/>
</dbReference>
<evidence type="ECO:0000256" key="12">
    <source>
        <dbReference type="ARBA" id="ARBA00049404"/>
    </source>
</evidence>
<evidence type="ECO:0000256" key="6">
    <source>
        <dbReference type="ARBA" id="ARBA00022598"/>
    </source>
</evidence>
<comment type="function">
    <text evidence="1 13">Catalyzes the synthesis of GMP from XMP.</text>
</comment>
<comment type="catalytic activity">
    <reaction evidence="12 13">
        <text>XMP + L-glutamine + ATP + H2O = GMP + L-glutamate + AMP + diphosphate + 2 H(+)</text>
        <dbReference type="Rhea" id="RHEA:11680"/>
        <dbReference type="ChEBI" id="CHEBI:15377"/>
        <dbReference type="ChEBI" id="CHEBI:15378"/>
        <dbReference type="ChEBI" id="CHEBI:29985"/>
        <dbReference type="ChEBI" id="CHEBI:30616"/>
        <dbReference type="ChEBI" id="CHEBI:33019"/>
        <dbReference type="ChEBI" id="CHEBI:57464"/>
        <dbReference type="ChEBI" id="CHEBI:58115"/>
        <dbReference type="ChEBI" id="CHEBI:58359"/>
        <dbReference type="ChEBI" id="CHEBI:456215"/>
        <dbReference type="EC" id="6.3.5.2"/>
    </reaction>
</comment>
<dbReference type="EMBL" id="CP045483">
    <property type="protein sequence ID" value="QGR20038.1"/>
    <property type="molecule type" value="Genomic_DNA"/>
</dbReference>
<dbReference type="Pfam" id="PF02540">
    <property type="entry name" value="NAD_synthase"/>
    <property type="match status" value="1"/>
</dbReference>
<dbReference type="PANTHER" id="PTHR11922:SF2">
    <property type="entry name" value="GMP SYNTHASE [GLUTAMINE-HYDROLYZING]"/>
    <property type="match status" value="1"/>
</dbReference>
<dbReference type="KEGG" id="sazo:D1868_08590"/>
<keyword evidence="7 13" id="KW-0547">Nucleotide-binding</keyword>
<dbReference type="InterPro" id="IPR025777">
    <property type="entry name" value="GMPS_ATP_PPase_dom"/>
</dbReference>
<dbReference type="AlphaFoldDB" id="A0A650CQG7"/>
<evidence type="ECO:0000256" key="13">
    <source>
        <dbReference type="HAMAP-Rule" id="MF_00345"/>
    </source>
</evidence>
<accession>A0A650CQG7</accession>
<evidence type="ECO:0000256" key="14">
    <source>
        <dbReference type="PROSITE-ProRule" id="PRU00886"/>
    </source>
</evidence>
<evidence type="ECO:0000259" key="15">
    <source>
        <dbReference type="PROSITE" id="PS51553"/>
    </source>
</evidence>
<reference evidence="16 17" key="1">
    <citation type="submission" date="2019-10" db="EMBL/GenBank/DDBJ databases">
        <title>Genome Sequences from Six Type Strain Members of the Archaeal Family Sulfolobaceae: Acidianus ambivalens, Acidianus infernus, Metallosphaera prunae, Stygiolobus azoricus, Sulfolobus metallicus, and Sulfurisphaera ohwakuensis.</title>
        <authorList>
            <person name="Counts J.A."/>
            <person name="Kelly R.M."/>
        </authorList>
    </citation>
    <scope>NUCLEOTIDE SEQUENCE [LARGE SCALE GENOMIC DNA]</scope>
    <source>
        <strain evidence="16 17">FC6</strain>
    </source>
</reference>
<dbReference type="InterPro" id="IPR014729">
    <property type="entry name" value="Rossmann-like_a/b/a_fold"/>
</dbReference>
<evidence type="ECO:0000256" key="10">
    <source>
        <dbReference type="ARBA" id="ARBA00022840"/>
    </source>
</evidence>
<dbReference type="InterPro" id="IPR026598">
    <property type="entry name" value="GMP_synthase_B"/>
</dbReference>
<dbReference type="UniPathway" id="UPA00189">
    <property type="reaction ID" value="UER00296"/>
</dbReference>
<evidence type="ECO:0000256" key="1">
    <source>
        <dbReference type="ARBA" id="ARBA00002332"/>
    </source>
</evidence>
<protein>
    <recommendedName>
        <fullName evidence="5 13">GMP synthase [glutamine-hydrolyzing] subunit B</fullName>
        <ecNumber evidence="4 13">6.3.5.2</ecNumber>
    </recommendedName>
    <alternativeName>
        <fullName evidence="11 13">GMP synthetase</fullName>
    </alternativeName>
</protein>